<keyword evidence="3" id="KW-1185">Reference proteome</keyword>
<evidence type="ECO:0000313" key="2">
    <source>
        <dbReference type="EMBL" id="CQD18413.1"/>
    </source>
</evidence>
<dbReference type="EMBL" id="CTEC01000002">
    <property type="protein sequence ID" value="CQD18413.1"/>
    <property type="molecule type" value="Genomic_DNA"/>
</dbReference>
<protein>
    <submittedName>
        <fullName evidence="2">Uncharacterized protein</fullName>
    </submittedName>
</protein>
<dbReference type="AlphaFoldDB" id="A0A0U1DNU2"/>
<reference evidence="3" key="1">
    <citation type="submission" date="2015-03" db="EMBL/GenBank/DDBJ databases">
        <authorList>
            <person name="Urmite Genomes"/>
        </authorList>
    </citation>
    <scope>NUCLEOTIDE SEQUENCE [LARGE SCALE GENOMIC DNA]</scope>
    <source>
        <strain evidence="3">CSUR P1344</strain>
    </source>
</reference>
<accession>A0A0U1DNU2</accession>
<evidence type="ECO:0000313" key="3">
    <source>
        <dbReference type="Proteomes" id="UP000199601"/>
    </source>
</evidence>
<feature type="region of interest" description="Disordered" evidence="1">
    <location>
        <begin position="190"/>
        <end position="226"/>
    </location>
</feature>
<dbReference type="Proteomes" id="UP000199601">
    <property type="component" value="Unassembled WGS sequence"/>
</dbReference>
<sequence>MTVRRQKLVSRGASPTPPSVDRSPAGRQRSRSAVDIDQLRRGEAGYPFAPVLSPWGAGGRGTSSHWIASCFFGGQATNVDRVRELAGVLAGITRRPLRARLAGLGPARRHRLCHPLARHVICGAQFYGQSLPGHTLLLTTAIKCDSWLPNPQRERLVVSDCAKACDTRCATACRPAGRVEKLGHHLGRRLGSETRRRRHRGFAQSGCGPVTTGQLGGDLPQPSSAF</sequence>
<evidence type="ECO:0000256" key="1">
    <source>
        <dbReference type="SAM" id="MobiDB-lite"/>
    </source>
</evidence>
<organism evidence="2 3">
    <name type="scientific">Mycobacterium europaeum</name>
    <dbReference type="NCBI Taxonomy" id="761804"/>
    <lineage>
        <taxon>Bacteria</taxon>
        <taxon>Bacillati</taxon>
        <taxon>Actinomycetota</taxon>
        <taxon>Actinomycetes</taxon>
        <taxon>Mycobacteriales</taxon>
        <taxon>Mycobacteriaceae</taxon>
        <taxon>Mycobacterium</taxon>
        <taxon>Mycobacterium simiae complex</taxon>
    </lineage>
</organism>
<name>A0A0U1DNU2_9MYCO</name>
<proteinExistence type="predicted"/>
<feature type="region of interest" description="Disordered" evidence="1">
    <location>
        <begin position="1"/>
        <end position="36"/>
    </location>
</feature>
<gene>
    <name evidence="2" type="ORF">BN000_04174</name>
</gene>